<evidence type="ECO:0000256" key="6">
    <source>
        <dbReference type="SAM" id="Phobius"/>
    </source>
</evidence>
<dbReference type="AlphaFoldDB" id="A0A2M7FZ59"/>
<feature type="transmembrane region" description="Helical" evidence="6">
    <location>
        <begin position="12"/>
        <end position="31"/>
    </location>
</feature>
<organism evidence="7 8">
    <name type="scientific">bacterium (Candidatus Blackallbacteria) CG17_big_fil_post_rev_8_21_14_2_50_48_46</name>
    <dbReference type="NCBI Taxonomy" id="2014261"/>
    <lineage>
        <taxon>Bacteria</taxon>
        <taxon>Candidatus Blackallbacteria</taxon>
    </lineage>
</organism>
<evidence type="ECO:0000256" key="2">
    <source>
        <dbReference type="ARBA" id="ARBA00022475"/>
    </source>
</evidence>
<dbReference type="GO" id="GO:0044781">
    <property type="term" value="P:bacterial-type flagellum organization"/>
    <property type="evidence" value="ECO:0007669"/>
    <property type="project" value="InterPro"/>
</dbReference>
<evidence type="ECO:0000256" key="3">
    <source>
        <dbReference type="ARBA" id="ARBA00022692"/>
    </source>
</evidence>
<evidence type="ECO:0000313" key="7">
    <source>
        <dbReference type="EMBL" id="PIW14562.1"/>
    </source>
</evidence>
<evidence type="ECO:0000313" key="8">
    <source>
        <dbReference type="Proteomes" id="UP000231019"/>
    </source>
</evidence>
<evidence type="ECO:0000256" key="1">
    <source>
        <dbReference type="ARBA" id="ARBA00004236"/>
    </source>
</evidence>
<keyword evidence="5 6" id="KW-0472">Membrane</keyword>
<dbReference type="EMBL" id="PFFQ01000059">
    <property type="protein sequence ID" value="PIW14562.1"/>
    <property type="molecule type" value="Genomic_DNA"/>
</dbReference>
<comment type="caution">
    <text evidence="7">The sequence shown here is derived from an EMBL/GenBank/DDBJ whole genome shotgun (WGS) entry which is preliminary data.</text>
</comment>
<keyword evidence="3 6" id="KW-0812">Transmembrane</keyword>
<dbReference type="InterPro" id="IPR022781">
    <property type="entry name" value="Flagellar_biosynth_FliO"/>
</dbReference>
<evidence type="ECO:0000256" key="5">
    <source>
        <dbReference type="ARBA" id="ARBA00023136"/>
    </source>
</evidence>
<protein>
    <recommendedName>
        <fullName evidence="9">Flagellar biosynthetic protein FliO</fullName>
    </recommendedName>
</protein>
<proteinExistence type="predicted"/>
<keyword evidence="2" id="KW-1003">Cell membrane</keyword>
<keyword evidence="4 6" id="KW-1133">Transmembrane helix</keyword>
<sequence length="131" mass="14801">MGEPFQFDYVGYLKNMVFLIILMGILAYILVKLKTRKGANLPGFPLFQLVKGGTPAGQQIRVLERSVLEGRKNLYLVQVFENQYWLIGTTESSITSLGPVKPPYYTGEDSGENQVKAFAEYMDDHEKNTTD</sequence>
<reference evidence="7 8" key="1">
    <citation type="submission" date="2017-09" db="EMBL/GenBank/DDBJ databases">
        <title>Depth-based differentiation of microbial function through sediment-hosted aquifers and enrichment of novel symbionts in the deep terrestrial subsurface.</title>
        <authorList>
            <person name="Probst A.J."/>
            <person name="Ladd B."/>
            <person name="Jarett J.K."/>
            <person name="Geller-Mcgrath D.E."/>
            <person name="Sieber C.M."/>
            <person name="Emerson J.B."/>
            <person name="Anantharaman K."/>
            <person name="Thomas B.C."/>
            <person name="Malmstrom R."/>
            <person name="Stieglmeier M."/>
            <person name="Klingl A."/>
            <person name="Woyke T."/>
            <person name="Ryan C.M."/>
            <person name="Banfield J.F."/>
        </authorList>
    </citation>
    <scope>NUCLEOTIDE SEQUENCE [LARGE SCALE GENOMIC DNA]</scope>
    <source>
        <strain evidence="7">CG17_big_fil_post_rev_8_21_14_2_50_48_46</strain>
    </source>
</reference>
<evidence type="ECO:0000256" key="4">
    <source>
        <dbReference type="ARBA" id="ARBA00022989"/>
    </source>
</evidence>
<name>A0A2M7FZ59_9BACT</name>
<dbReference type="GO" id="GO:0016020">
    <property type="term" value="C:membrane"/>
    <property type="evidence" value="ECO:0007669"/>
    <property type="project" value="InterPro"/>
</dbReference>
<accession>A0A2M7FZ59</accession>
<comment type="subcellular location">
    <subcellularLocation>
        <location evidence="1">Cell membrane</location>
    </subcellularLocation>
</comment>
<evidence type="ECO:0008006" key="9">
    <source>
        <dbReference type="Google" id="ProtNLM"/>
    </source>
</evidence>
<dbReference type="Proteomes" id="UP000231019">
    <property type="component" value="Unassembled WGS sequence"/>
</dbReference>
<dbReference type="Pfam" id="PF04347">
    <property type="entry name" value="FliO"/>
    <property type="match status" value="1"/>
</dbReference>
<gene>
    <name evidence="7" type="ORF">COW36_21220</name>
</gene>